<evidence type="ECO:0000313" key="2">
    <source>
        <dbReference type="Proteomes" id="UP000075885"/>
    </source>
</evidence>
<dbReference type="PANTHER" id="PTHR33053:SF9">
    <property type="entry name" value="AGAP000105-PA"/>
    <property type="match status" value="1"/>
</dbReference>
<protein>
    <recommendedName>
        <fullName evidence="3">Transposase domain-containing protein</fullName>
    </recommendedName>
</protein>
<evidence type="ECO:0008006" key="3">
    <source>
        <dbReference type="Google" id="ProtNLM"/>
    </source>
</evidence>
<evidence type="ECO:0000313" key="1">
    <source>
        <dbReference type="EnsemblMetazoa" id="AEPI011554-PA"/>
    </source>
</evidence>
<dbReference type="Proteomes" id="UP000075885">
    <property type="component" value="Unassembled WGS sequence"/>
</dbReference>
<dbReference type="PANTHER" id="PTHR33053">
    <property type="entry name" value="PROTEIN, PUTATIVE-RELATED"/>
    <property type="match status" value="1"/>
</dbReference>
<name>A0A182PX67_9DIPT</name>
<proteinExistence type="predicted"/>
<reference evidence="1" key="2">
    <citation type="submission" date="2020-05" db="UniProtKB">
        <authorList>
            <consortium name="EnsemblMetazoa"/>
        </authorList>
    </citation>
    <scope>IDENTIFICATION</scope>
    <source>
        <strain evidence="1">Epiroticus2</strain>
    </source>
</reference>
<dbReference type="AlphaFoldDB" id="A0A182PX67"/>
<organism evidence="1 2">
    <name type="scientific">Anopheles epiroticus</name>
    <dbReference type="NCBI Taxonomy" id="199890"/>
    <lineage>
        <taxon>Eukaryota</taxon>
        <taxon>Metazoa</taxon>
        <taxon>Ecdysozoa</taxon>
        <taxon>Arthropoda</taxon>
        <taxon>Hexapoda</taxon>
        <taxon>Insecta</taxon>
        <taxon>Pterygota</taxon>
        <taxon>Neoptera</taxon>
        <taxon>Endopterygota</taxon>
        <taxon>Diptera</taxon>
        <taxon>Nematocera</taxon>
        <taxon>Culicoidea</taxon>
        <taxon>Culicidae</taxon>
        <taxon>Anophelinae</taxon>
        <taxon>Anopheles</taxon>
    </lineage>
</organism>
<keyword evidence="2" id="KW-1185">Reference proteome</keyword>
<sequence>MNDEAADCDVEMEYESGCDDDIEEEDSINCDGNIDFSNMTLEDCLRFYALSTNQTHSAINLLLEILSSNLQRSLPKSARTLLKTRRSNNDITNIPGGQLWYHGPLVDELKDILVNGIMINSVRIFIRLRAIIADSPARAYIKGCAYFNGIHGCMKCTCEGEYNNVSNTVVFKSINAQIRTDKGFRDGEYPEHVKLASPLLDLPSFNIITDVITSDALHLFYLGVMKRLLLGWRDGKLGKFCKWSADVCNAVSSRLEGIALPSEIHRRFRRLDELNNWKGTEFASFLHYAGIVVLKKVLPIEAYDHFLMLFCAVTILSSVEYKPNWPVAGKMLETFILQYGEIYGEQYLTSNIHNLQH</sequence>
<dbReference type="EnsemblMetazoa" id="AEPI011554-RA">
    <property type="protein sequence ID" value="AEPI011554-PA"/>
    <property type="gene ID" value="AEPI011554"/>
</dbReference>
<dbReference type="STRING" id="199890.A0A182PX67"/>
<dbReference type="VEuPathDB" id="VectorBase:AEPI011554"/>
<reference evidence="2" key="1">
    <citation type="submission" date="2013-03" db="EMBL/GenBank/DDBJ databases">
        <title>The Genome Sequence of Anopheles epiroticus epiroticus2.</title>
        <authorList>
            <consortium name="The Broad Institute Genomics Platform"/>
            <person name="Neafsey D.E."/>
            <person name="Howell P."/>
            <person name="Walker B."/>
            <person name="Young S.K."/>
            <person name="Zeng Q."/>
            <person name="Gargeya S."/>
            <person name="Fitzgerald M."/>
            <person name="Haas B."/>
            <person name="Abouelleil A."/>
            <person name="Allen A.W."/>
            <person name="Alvarado L."/>
            <person name="Arachchi H.M."/>
            <person name="Berlin A.M."/>
            <person name="Chapman S.B."/>
            <person name="Gainer-Dewar J."/>
            <person name="Goldberg J."/>
            <person name="Griggs A."/>
            <person name="Gujja S."/>
            <person name="Hansen M."/>
            <person name="Howarth C."/>
            <person name="Imamovic A."/>
            <person name="Ireland A."/>
            <person name="Larimer J."/>
            <person name="McCowan C."/>
            <person name="Murphy C."/>
            <person name="Pearson M."/>
            <person name="Poon T.W."/>
            <person name="Priest M."/>
            <person name="Roberts A."/>
            <person name="Saif S."/>
            <person name="Shea T."/>
            <person name="Sisk P."/>
            <person name="Sykes S."/>
            <person name="Wortman J."/>
            <person name="Nusbaum C."/>
            <person name="Birren B."/>
        </authorList>
    </citation>
    <scope>NUCLEOTIDE SEQUENCE [LARGE SCALE GENOMIC DNA]</scope>
    <source>
        <strain evidence="2">Epiroticus2</strain>
    </source>
</reference>
<accession>A0A182PX67</accession>